<dbReference type="STRING" id="332977.SAMN05421740_10478"/>
<gene>
    <name evidence="1" type="ORF">SAMN05421740_10478</name>
</gene>
<keyword evidence="2" id="KW-1185">Reference proteome</keyword>
<dbReference type="RefSeq" id="WP_090605582.1">
    <property type="nucleotide sequence ID" value="NZ_FNZR01000004.1"/>
</dbReference>
<accession>A0A1H7NRM6</accession>
<dbReference type="Proteomes" id="UP000198916">
    <property type="component" value="Unassembled WGS sequence"/>
</dbReference>
<proteinExistence type="predicted"/>
<protein>
    <recommendedName>
        <fullName evidence="3">Lipocalin-like domain-containing protein</fullName>
    </recommendedName>
</protein>
<reference evidence="2" key="1">
    <citation type="submission" date="2016-10" db="EMBL/GenBank/DDBJ databases">
        <authorList>
            <person name="Varghese N."/>
            <person name="Submissions S."/>
        </authorList>
    </citation>
    <scope>NUCLEOTIDE SEQUENCE [LARGE SCALE GENOMIC DNA]</scope>
    <source>
        <strain evidence="2">Jip14</strain>
    </source>
</reference>
<evidence type="ECO:0000313" key="1">
    <source>
        <dbReference type="EMBL" id="SEL26066.1"/>
    </source>
</evidence>
<evidence type="ECO:0000313" key="2">
    <source>
        <dbReference type="Proteomes" id="UP000198916"/>
    </source>
</evidence>
<evidence type="ECO:0008006" key="3">
    <source>
        <dbReference type="Google" id="ProtNLM"/>
    </source>
</evidence>
<name>A0A1H7NRM6_9SPHI</name>
<dbReference type="AlphaFoldDB" id="A0A1H7NRM6"/>
<dbReference type="PROSITE" id="PS51257">
    <property type="entry name" value="PROKAR_LIPOPROTEIN"/>
    <property type="match status" value="1"/>
</dbReference>
<organism evidence="1 2">
    <name type="scientific">Parapedobacter koreensis</name>
    <dbReference type="NCBI Taxonomy" id="332977"/>
    <lineage>
        <taxon>Bacteria</taxon>
        <taxon>Pseudomonadati</taxon>
        <taxon>Bacteroidota</taxon>
        <taxon>Sphingobacteriia</taxon>
        <taxon>Sphingobacteriales</taxon>
        <taxon>Sphingobacteriaceae</taxon>
        <taxon>Parapedobacter</taxon>
    </lineage>
</organism>
<dbReference type="OrthoDB" id="837166at2"/>
<dbReference type="EMBL" id="FNZR01000004">
    <property type="protein sequence ID" value="SEL26066.1"/>
    <property type="molecule type" value="Genomic_DNA"/>
</dbReference>
<sequence>MKKLALLLFIGLSLFIGSCKKREIIVDRHIIGKWRLVSIERKSYVDGKATDGGYRGSSVVYRFEDSLLTISGNEETYIGIPNGQYPYAIWPTSSPEEYGYMLEVNGNQYKFTISRRDLFLDYYPPSGPTGPFPAHTFALYFERE</sequence>